<evidence type="ECO:0000259" key="1">
    <source>
        <dbReference type="PROSITE" id="PS50211"/>
    </source>
</evidence>
<dbReference type="PROSITE" id="PS50211">
    <property type="entry name" value="DENN"/>
    <property type="match status" value="1"/>
</dbReference>
<dbReference type="WBParaSite" id="PgR035X_g115_t02">
    <property type="protein sequence ID" value="PgR035X_g115_t02"/>
    <property type="gene ID" value="PgR035X_g115"/>
</dbReference>
<evidence type="ECO:0000313" key="2">
    <source>
        <dbReference type="Proteomes" id="UP000887569"/>
    </source>
</evidence>
<dbReference type="AlphaFoldDB" id="A0A915BDN4"/>
<dbReference type="InterPro" id="IPR051942">
    <property type="entry name" value="DENN_domain_containing_2"/>
</dbReference>
<name>A0A915BDN4_PARUN</name>
<protein>
    <submittedName>
        <fullName evidence="3">UDENN domain-containing protein</fullName>
    </submittedName>
</protein>
<reference evidence="3" key="1">
    <citation type="submission" date="2022-11" db="UniProtKB">
        <authorList>
            <consortium name="WormBaseParasite"/>
        </authorList>
    </citation>
    <scope>IDENTIFICATION</scope>
</reference>
<dbReference type="PANTHER" id="PTHR15288:SF0">
    <property type="entry name" value="UDENN DOMAIN-CONTAINING PROTEIN"/>
    <property type="match status" value="1"/>
</dbReference>
<accession>A0A915BDN4</accession>
<proteinExistence type="predicted"/>
<feature type="domain" description="UDENN" evidence="1">
    <location>
        <begin position="403"/>
        <end position="840"/>
    </location>
</feature>
<organism evidence="2 3">
    <name type="scientific">Parascaris univalens</name>
    <name type="common">Nematode worm</name>
    <dbReference type="NCBI Taxonomy" id="6257"/>
    <lineage>
        <taxon>Eukaryota</taxon>
        <taxon>Metazoa</taxon>
        <taxon>Ecdysozoa</taxon>
        <taxon>Nematoda</taxon>
        <taxon>Chromadorea</taxon>
        <taxon>Rhabditida</taxon>
        <taxon>Spirurina</taxon>
        <taxon>Ascaridomorpha</taxon>
        <taxon>Ascaridoidea</taxon>
        <taxon>Ascarididae</taxon>
        <taxon>Parascaris</taxon>
    </lineage>
</organism>
<dbReference type="InterPro" id="IPR043153">
    <property type="entry name" value="DENN_C"/>
</dbReference>
<dbReference type="SMART" id="SM00799">
    <property type="entry name" value="DENN"/>
    <property type="match status" value="1"/>
</dbReference>
<dbReference type="Proteomes" id="UP000887569">
    <property type="component" value="Unplaced"/>
</dbReference>
<dbReference type="Gene3D" id="3.30.450.200">
    <property type="match status" value="1"/>
</dbReference>
<sequence length="890" mass="98878">MTAAAVNVRDGQTQSDCSRPLSVSERRAFFERLQTSASMDISTGASKSVDLCKSTIRKGVINRYKRFASCDKAVQAGNCEMKENVTPSSTSAELFVMASRGEPPAKPRRTFAHGRELLRQANVVCSLDENEFPTVLQAPTSSVNKPRVHPPRSPGPTRFLKLPRSSRHIAHIQQQLFSSIAACSRPPPLPPKPNLLSSFVLKGRPTYFQLSHETDSPSSGNCTRASAHEQWLSDGHLVRYHSDESLYATPAPPRTQQHNPFHAQPMAQAPLKCGQNFARIRTEPSSFNSDISIERTRLHRAAPIIRRGVGRCRPTSSVAVVPLANADDRTVVTESSEEERDLIATEKADLNLADGKLRRRVTKAKLVHRRTLAFYDQQVAAFCRRMAPQLFDQALVISLLPRNELNDLPFRGVRSAYVPVVTYKYPENISGRREHRSSAVECADLFIPDFTRARPYQDYEEWTGNEEFMLTLTDELGKRTFAYCMKFLPRDRSIDIETASTSSQGTLPEVFAIISPIHAPTFYAALARECVNYLLQGRSTLKNLLDAVFRRPFPTNGGTLCVAETSGLIMKREIVIRSQGPTPGRADCSSVVQRMGVEITVSVLAALLAEQKVLIGGDSVQSVCHAVQSLVSLLQPFSWPYTLVPVLPDTLLELANSPTPYLLGVLRNNLYKLKDLLVGGCHNSDDLMQDDVIIVDLDGGIFVPQPSELYNANQSADYKEKSALMLCEKLLLPKKLAANLILSFKEALAGGPGPIADDLLQKAMLAWLASLVGHYKWCGLLSSYLADCNGDPEPLRASLTQLVAAHNSTSARRFTEWFVETGIFRDWIRRRVSSAPEMRDRVWVNGEDAANQRLDELATTLAPQTSHNRLSHIFTRAHTALFRSHLLKKL</sequence>
<keyword evidence="2" id="KW-1185">Reference proteome</keyword>
<dbReference type="InterPro" id="IPR001194">
    <property type="entry name" value="cDENN_dom"/>
</dbReference>
<evidence type="ECO:0000313" key="3">
    <source>
        <dbReference type="WBParaSite" id="PgR035X_g115_t02"/>
    </source>
</evidence>
<dbReference type="Gene3D" id="3.40.50.11500">
    <property type="match status" value="1"/>
</dbReference>
<dbReference type="PANTHER" id="PTHR15288">
    <property type="entry name" value="DENN DOMAIN-CONTAINING PROTEIN 2"/>
    <property type="match status" value="1"/>
</dbReference>
<dbReference type="Pfam" id="PF02141">
    <property type="entry name" value="DENN"/>
    <property type="match status" value="1"/>
</dbReference>
<dbReference type="InterPro" id="IPR037516">
    <property type="entry name" value="Tripartite_DENN"/>
</dbReference>